<dbReference type="InterPro" id="IPR037197">
    <property type="entry name" value="WWE_dom_sf"/>
</dbReference>
<keyword evidence="2" id="KW-0539">Nucleus</keyword>
<name>A0A812T7F2_9DINO</name>
<proteinExistence type="inferred from homology"/>
<dbReference type="PROSITE" id="PS50918">
    <property type="entry name" value="WWE"/>
    <property type="match status" value="1"/>
</dbReference>
<dbReference type="AlphaFoldDB" id="A0A812T7F2"/>
<evidence type="ECO:0000256" key="2">
    <source>
        <dbReference type="ARBA" id="ARBA00023242"/>
    </source>
</evidence>
<dbReference type="EC" id="2.4.2.-" evidence="4"/>
<accession>A0A812T7F2</accession>
<evidence type="ECO:0000313" key="8">
    <source>
        <dbReference type="EMBL" id="CAE7513905.1"/>
    </source>
</evidence>
<keyword evidence="4" id="KW-0808">Transferase</keyword>
<reference evidence="8" key="1">
    <citation type="submission" date="2021-02" db="EMBL/GenBank/DDBJ databases">
        <authorList>
            <person name="Dougan E. K."/>
            <person name="Rhodes N."/>
            <person name="Thang M."/>
            <person name="Chan C."/>
        </authorList>
    </citation>
    <scope>NUCLEOTIDE SEQUENCE</scope>
</reference>
<sequence length="408" mass="46078">MALPLTEWKKVGEDIDPELKILDLSIPARLVPGKEQDSFEVVWEFLASGDGRPEDWQPMGKEMQRILEEHWAGGWTGTFHIKTKELAYGIDCAGMVQWNLSTQRRRPIRRQHKATTAILPKLLGRQKRLQCDVETHSAESAKLALRVAELEKELERLKSFQAEHSSQMMLQEPWRKSRQLDMSIRLQLPVGDGLFSVLEAALRSACPSDHYGVCEPIRHLRVTGLEQIRNLRLWKNYEFRKDQIRKELEGTWLTPVKSGFSACNWADLDPAVNEIMVLHGTSPDNIDLIANFGFDERLARPKGLYGQGIYFTDQSCKAFQYSGADGACHGCMIITRLLLGLPDFARGSLQGIKVEPLIDPLDPSKGRVHSVVAAPGTPINLGSTQVHQEYIIFNGAQAYPEMIVHFQT</sequence>
<dbReference type="PANTHER" id="PTHR45740">
    <property type="entry name" value="POLY [ADP-RIBOSE] POLYMERASE"/>
    <property type="match status" value="1"/>
</dbReference>
<dbReference type="GO" id="GO:0005634">
    <property type="term" value="C:nucleus"/>
    <property type="evidence" value="ECO:0007669"/>
    <property type="project" value="UniProtKB-SubCell"/>
</dbReference>
<dbReference type="OrthoDB" id="406123at2759"/>
<evidence type="ECO:0000313" key="9">
    <source>
        <dbReference type="Proteomes" id="UP000601435"/>
    </source>
</evidence>
<dbReference type="SUPFAM" id="SSF117839">
    <property type="entry name" value="WWE domain"/>
    <property type="match status" value="1"/>
</dbReference>
<keyword evidence="4" id="KW-0520">NAD</keyword>
<keyword evidence="5" id="KW-0175">Coiled coil</keyword>
<feature type="coiled-coil region" evidence="5">
    <location>
        <begin position="133"/>
        <end position="167"/>
    </location>
</feature>
<dbReference type="PANTHER" id="PTHR45740:SF2">
    <property type="entry name" value="POLY [ADP-RIBOSE] POLYMERASE"/>
    <property type="match status" value="1"/>
</dbReference>
<dbReference type="InterPro" id="IPR051712">
    <property type="entry name" value="ARTD-AVP"/>
</dbReference>
<dbReference type="GO" id="GO:0003950">
    <property type="term" value="F:NAD+ poly-ADP-ribosyltransferase activity"/>
    <property type="evidence" value="ECO:0007669"/>
    <property type="project" value="UniProtKB-UniRule"/>
</dbReference>
<evidence type="ECO:0000256" key="3">
    <source>
        <dbReference type="ARBA" id="ARBA00024347"/>
    </source>
</evidence>
<evidence type="ECO:0000256" key="4">
    <source>
        <dbReference type="RuleBase" id="RU362114"/>
    </source>
</evidence>
<evidence type="ECO:0000256" key="1">
    <source>
        <dbReference type="ARBA" id="ARBA00004123"/>
    </source>
</evidence>
<dbReference type="Pfam" id="PF02825">
    <property type="entry name" value="WWE"/>
    <property type="match status" value="1"/>
</dbReference>
<organism evidence="8 9">
    <name type="scientific">Symbiodinium necroappetens</name>
    <dbReference type="NCBI Taxonomy" id="1628268"/>
    <lineage>
        <taxon>Eukaryota</taxon>
        <taxon>Sar</taxon>
        <taxon>Alveolata</taxon>
        <taxon>Dinophyceae</taxon>
        <taxon>Suessiales</taxon>
        <taxon>Symbiodiniaceae</taxon>
        <taxon>Symbiodinium</taxon>
    </lineage>
</organism>
<comment type="subcellular location">
    <subcellularLocation>
        <location evidence="1">Nucleus</location>
    </subcellularLocation>
</comment>
<dbReference type="GO" id="GO:1990404">
    <property type="term" value="F:NAD+-protein mono-ADP-ribosyltransferase activity"/>
    <property type="evidence" value="ECO:0007669"/>
    <property type="project" value="TreeGrafter"/>
</dbReference>
<protein>
    <recommendedName>
        <fullName evidence="4">Poly [ADP-ribose] polymerase</fullName>
        <shortName evidence="4">PARP</shortName>
        <ecNumber evidence="4">2.4.2.-</ecNumber>
    </recommendedName>
</protein>
<keyword evidence="9" id="KW-1185">Reference proteome</keyword>
<gene>
    <name evidence="8" type="primary">Tnks</name>
    <name evidence="8" type="ORF">SNEC2469_LOCUS14684</name>
</gene>
<evidence type="ECO:0000259" key="7">
    <source>
        <dbReference type="PROSITE" id="PS51059"/>
    </source>
</evidence>
<evidence type="ECO:0000259" key="6">
    <source>
        <dbReference type="PROSITE" id="PS50918"/>
    </source>
</evidence>
<dbReference type="InterPro" id="IPR012317">
    <property type="entry name" value="Poly(ADP-ribose)pol_cat_dom"/>
</dbReference>
<dbReference type="Pfam" id="PF00644">
    <property type="entry name" value="PARP"/>
    <property type="match status" value="1"/>
</dbReference>
<dbReference type="PROSITE" id="PS51059">
    <property type="entry name" value="PARP_CATALYTIC"/>
    <property type="match status" value="1"/>
</dbReference>
<dbReference type="InterPro" id="IPR004170">
    <property type="entry name" value="WWE_dom"/>
</dbReference>
<dbReference type="EMBL" id="CAJNJA010023620">
    <property type="protein sequence ID" value="CAE7513905.1"/>
    <property type="molecule type" value="Genomic_DNA"/>
</dbReference>
<feature type="domain" description="PARP catalytic" evidence="7">
    <location>
        <begin position="168"/>
        <end position="408"/>
    </location>
</feature>
<dbReference type="SUPFAM" id="SSF56399">
    <property type="entry name" value="ADP-ribosylation"/>
    <property type="match status" value="1"/>
</dbReference>
<dbReference type="Proteomes" id="UP000601435">
    <property type="component" value="Unassembled WGS sequence"/>
</dbReference>
<feature type="domain" description="WWE" evidence="6">
    <location>
        <begin position="29"/>
        <end position="110"/>
    </location>
</feature>
<comment type="caution">
    <text evidence="8">The sequence shown here is derived from an EMBL/GenBank/DDBJ whole genome shotgun (WGS) entry which is preliminary data.</text>
</comment>
<dbReference type="Gene3D" id="3.90.228.10">
    <property type="match status" value="1"/>
</dbReference>
<keyword evidence="4" id="KW-0328">Glycosyltransferase</keyword>
<dbReference type="Gene3D" id="3.30.720.50">
    <property type="match status" value="1"/>
</dbReference>
<evidence type="ECO:0000256" key="5">
    <source>
        <dbReference type="SAM" id="Coils"/>
    </source>
</evidence>
<comment type="similarity">
    <text evidence="3">Belongs to the ARTD/PARP family.</text>
</comment>